<evidence type="ECO:0000313" key="2">
    <source>
        <dbReference type="EMBL" id="GAA0171033.1"/>
    </source>
</evidence>
<reference evidence="2 3" key="1">
    <citation type="submission" date="2024-01" db="EMBL/GenBank/DDBJ databases">
        <title>The complete chloroplast genome sequence of Lithospermum erythrorhizon: insights into the phylogenetic relationship among Boraginaceae species and the maternal lineages of purple gromwells.</title>
        <authorList>
            <person name="Okada T."/>
            <person name="Watanabe K."/>
        </authorList>
    </citation>
    <scope>NUCLEOTIDE SEQUENCE [LARGE SCALE GENOMIC DNA]</scope>
</reference>
<evidence type="ECO:0000256" key="1">
    <source>
        <dbReference type="SAM" id="MobiDB-lite"/>
    </source>
</evidence>
<organism evidence="2 3">
    <name type="scientific">Lithospermum erythrorhizon</name>
    <name type="common">Purple gromwell</name>
    <name type="synonym">Lithospermum officinale var. erythrorhizon</name>
    <dbReference type="NCBI Taxonomy" id="34254"/>
    <lineage>
        <taxon>Eukaryota</taxon>
        <taxon>Viridiplantae</taxon>
        <taxon>Streptophyta</taxon>
        <taxon>Embryophyta</taxon>
        <taxon>Tracheophyta</taxon>
        <taxon>Spermatophyta</taxon>
        <taxon>Magnoliopsida</taxon>
        <taxon>eudicotyledons</taxon>
        <taxon>Gunneridae</taxon>
        <taxon>Pentapetalae</taxon>
        <taxon>asterids</taxon>
        <taxon>lamiids</taxon>
        <taxon>Boraginales</taxon>
        <taxon>Boraginaceae</taxon>
        <taxon>Boraginoideae</taxon>
        <taxon>Lithospermeae</taxon>
        <taxon>Lithospermum</taxon>
    </lineage>
</organism>
<gene>
    <name evidence="2" type="ORF">LIER_25167</name>
</gene>
<sequence>MDDKPGKVSKNRWHSRWFLLKGGMDARGPKGVGLATLVDKPKALPIDETFASLEKLKMRIPLLTLLADLPPRSSPPAAEPSHSSFSPPDEDLPQEQPSSSLARKRPSDEAALQGKEKRARAAFELSEPPKGGIPPLPFPSYDLLMATGCFTLEFLTPPYTLLGGYSNTPDPLEVYENMCRRLIQVANAGFELGRRADFLGEENKDLKAQAPLEKVASLEEELAKVNGKLAESQRINVRLTTERRKLTEDFLGLR</sequence>
<name>A0AAV3R811_LITER</name>
<dbReference type="EMBL" id="BAABME010007497">
    <property type="protein sequence ID" value="GAA0171033.1"/>
    <property type="molecule type" value="Genomic_DNA"/>
</dbReference>
<proteinExistence type="predicted"/>
<evidence type="ECO:0000313" key="3">
    <source>
        <dbReference type="Proteomes" id="UP001454036"/>
    </source>
</evidence>
<comment type="caution">
    <text evidence="2">The sequence shown here is derived from an EMBL/GenBank/DDBJ whole genome shotgun (WGS) entry which is preliminary data.</text>
</comment>
<feature type="region of interest" description="Disordered" evidence="1">
    <location>
        <begin position="71"/>
        <end position="131"/>
    </location>
</feature>
<dbReference type="AlphaFoldDB" id="A0AAV3R811"/>
<accession>A0AAV3R811</accession>
<keyword evidence="3" id="KW-1185">Reference proteome</keyword>
<dbReference type="Proteomes" id="UP001454036">
    <property type="component" value="Unassembled WGS sequence"/>
</dbReference>
<protein>
    <submittedName>
        <fullName evidence="2">Uncharacterized protein</fullName>
    </submittedName>
</protein>